<dbReference type="Pfam" id="PF09393">
    <property type="entry name" value="DUF2001"/>
    <property type="match status" value="1"/>
</dbReference>
<dbReference type="Proteomes" id="UP000265816">
    <property type="component" value="Unassembled WGS sequence"/>
</dbReference>
<evidence type="ECO:0000313" key="1">
    <source>
        <dbReference type="EMBL" id="RID88941.1"/>
    </source>
</evidence>
<dbReference type="RefSeq" id="WP_119110853.1">
    <property type="nucleotide sequence ID" value="NZ_CBCSEO010000001.1"/>
</dbReference>
<name>A0A398BIW3_9BACI</name>
<accession>A0A398BIW3</accession>
<gene>
    <name evidence="1" type="ORF">D1970_00105</name>
</gene>
<dbReference type="AlphaFoldDB" id="A0A398BIW3"/>
<dbReference type="EMBL" id="QWVT01000001">
    <property type="protein sequence ID" value="RID88941.1"/>
    <property type="molecule type" value="Genomic_DNA"/>
</dbReference>
<keyword evidence="2" id="KW-1185">Reference proteome</keyword>
<sequence>MVLDATKTLNGSFGKMYSADGEWLTNVTQAEANGEIGKEEVMRAGTRVTGHKVVSITYSGTMTGYKITAKLAKQIAQVKNDSKGSFVTELVMKLDDPENHEGKTHVRIKGVQFDNIPILSYEVGSLVTEETPFTFSDFEYL</sequence>
<evidence type="ECO:0000313" key="2">
    <source>
        <dbReference type="Proteomes" id="UP000265816"/>
    </source>
</evidence>
<dbReference type="OrthoDB" id="1697482at2"/>
<dbReference type="Gene3D" id="2.30.110.40">
    <property type="entry name" value="Phage tail tube protein"/>
    <property type="match status" value="1"/>
</dbReference>
<proteinExistence type="predicted"/>
<dbReference type="InterPro" id="IPR018989">
    <property type="entry name" value="DUF2001"/>
</dbReference>
<reference evidence="1 2" key="1">
    <citation type="submission" date="2018-08" db="EMBL/GenBank/DDBJ databases">
        <title>Bacillus jemisoniae sp. nov., Bacillus chryseoplanitiae sp. nov., Bacillus resnikiae sp. nov., and Bacillus frankliniae sp. nov., isolated from Viking spacecraft and associated surfaces.</title>
        <authorList>
            <person name="Seuylemezian A."/>
            <person name="Vaishampayan P."/>
        </authorList>
    </citation>
    <scope>NUCLEOTIDE SEQUENCE [LARGE SCALE GENOMIC DNA]</scope>
    <source>
        <strain evidence="1 2">JJ-247</strain>
    </source>
</reference>
<organism evidence="1 2">
    <name type="scientific">Mesobacillus zeae</name>
    <dbReference type="NCBI Taxonomy" id="1917180"/>
    <lineage>
        <taxon>Bacteria</taxon>
        <taxon>Bacillati</taxon>
        <taxon>Bacillota</taxon>
        <taxon>Bacilli</taxon>
        <taxon>Bacillales</taxon>
        <taxon>Bacillaceae</taxon>
        <taxon>Mesobacillus</taxon>
    </lineage>
</organism>
<comment type="caution">
    <text evidence="1">The sequence shown here is derived from an EMBL/GenBank/DDBJ whole genome shotgun (WGS) entry which is preliminary data.</text>
</comment>
<dbReference type="SUPFAM" id="SSF69279">
    <property type="entry name" value="Phage tail proteins"/>
    <property type="match status" value="1"/>
</dbReference>
<dbReference type="InterPro" id="IPR038628">
    <property type="entry name" value="XkdM-like_sf"/>
</dbReference>
<protein>
    <submittedName>
        <fullName evidence="1">Phage portal protein</fullName>
    </submittedName>
</protein>